<dbReference type="Pfam" id="PF00501">
    <property type="entry name" value="AMP-binding"/>
    <property type="match status" value="1"/>
</dbReference>
<dbReference type="Gene3D" id="1.10.1200.10">
    <property type="entry name" value="ACP-like"/>
    <property type="match status" value="1"/>
</dbReference>
<dbReference type="InterPro" id="IPR020806">
    <property type="entry name" value="PKS_PP-bd"/>
</dbReference>
<dbReference type="SMART" id="SM00823">
    <property type="entry name" value="PKS_PP"/>
    <property type="match status" value="1"/>
</dbReference>
<dbReference type="Gene3D" id="3.30.559.10">
    <property type="entry name" value="Chloramphenicol acetyltransferase-like domain"/>
    <property type="match status" value="3"/>
</dbReference>
<sequence length="2024" mass="225027">MDAALRLKLAKQLAKVRGLKQSTKGGSESNTVQLTIPVLKNTTLQPSIVSHAQERMWLLHQLDPTSSAFNVCVLWHFEGALDSGAIHSSCIEITKRHNIFRTIYRADATDGAQQQVLDRLEPQWDYIDLSGLPAEEQQQKLHNLAQALSTQAFDLACLSTLKLTLVKQSQTQHTLIMVGQHIVWDGPSFGIFAQELGYFYNQLVQGKEEQREPLPIQYGDFARWHRAKWQSDYDTKQQHLDYWRSVLTPLPEPIDFPTDLPRTGNENEGGGWLTANLTQQATQNLQVFAAELKVTAFEVVVAVIAIFMTRLSRSSEVTIGTVASLRNLPEQESLIGNFGNVVPLRIPVDSTLEFATFVSATAARCRQSFSHADMPFEILLNELKVPRGHKQSPLLDTMLTFLSRGMAAPDMSGVDVSWQKHFNGTTQTDLSFDALLINGQLQFQATWRTSLYHTKTIKSHLQRLLALIEQCVSEPRKVLAHHSICNLADRQQLVWGDRGDAQDNAQQTLVDVFEQTVLKNKDETACELRSINAHLPSSALTFAQLNAQANIIARWLILQNVGPEDSVAISLGRTVDWFIAMLGVLKSGAAFLPIDPAYPQEYRARVVSLAQPKVVICGQADKFDAGGKLEITLASIKCIEHAMQATSNAADDVLQSDRVRPLGVKNIACLIFTSGSTGLPKGVMVPHSSLVNLFNSHKRDLYKPTCLTTNKTQLSVGHAWSFAFDAAWQPTLWLFAGHKVCLFDAQTMQDPLALAESIISQKLDFIELTPSLLEEVLPWLRSGFDSASGQALLPHVPAVLGFGGESVKSSLWQQLAMLDNTLAVNLYGPTEATVDTMIGFVEQNTKPNIGVPVSGAKVYVLDECMQLSPIGIAGELAISGSGLARGYLNRGDLTAEKFIANPFSSQHERLYLTGDRVRWNDAGKLEFLGRIDEQVKIRGFRVEPLEVESNIEQLIKSPCAVIANEMSTGTHLICFVETASAHVIDEASTIATYKQLCEQALPSHLIPKYFVLATNLPKLPSGKIARKQLEVPKNIEKTTIKKPTTELEITLCQLFCDVLGLENIGVDQGFFDCGGDSISVIKLVSRARNKGIHLSPKLVFDANTVAQIAMALAGRGLTGKAEAVKHDDVLGEVFSTPLMRKYLSTQIPLQRFAQLVSVTVPSVVSVAMLNKLLNHLIAHHSMLHATLVYPQNDTIPYLEITQPPQFKTYCNALYQQADQGQYQLIDSVDSDDTLAQYCNAQQLARALCNQLSPEHGTMLSSFLIESKGTKHKCVWIAVNHLVVDTGSWFVLIEDLATLFEQFSHAQTLQLEPTATAWPTWSKSLPNVGLTQQIYQPHKVSTLANTDTISWHIPLYNKGCPVRHIAQQNHLPLASVLPALVMMALQNAQAMTADDDYTLILERHGREAINAKQDLSRTVGWFAKETFVPISVSPCFDKATRQQVMRQLIAHVSSVIAHDVSLLEQTTVKSEQIANMTSLRVGFNYLGDVLEGSSDDMWRVSPLLDQIKSASGEHWPILNDIDFSAYYAQKEGGKSLCLTAIFTDSLTNTDKLSDFYTSLMALVSLLDERSHNDNNQAIIASSQSMPVTPLQKTMLQQISTHSDPWTSFITLSLSAEQAPWLNEQYLKTNARQLLTQFDVLTTSYNKKTYLCQFHQGLVPDWQSVDLRGFESNDVMHEAQRNVSQWQQFQFDLTNPPLLRFLCLQVSDNAWQVSVHCHHLLLDGWSLPKLLSCWLAPTKQLPAIAQNATWHAYLDWLTKQDFTQSWKYWLKQFKGLKRASLIAPQRLHSSITVDISKTLEGEFSERLNIAAHQAKVSFATLLQLAWAHTVSEVVSYSDVTFGLFDSGRATHFDGIETLTGLVTQCVPLRLDVEQPLNSALAQIESSRYDWQSLLPLDMEVICSQAGFAPVFDTLLVVENALDAQREHAEEHELTQNEYVNYGLAGVDDIQWQDSVGYACALFVYPHKQIKLRLSFDAGAVTEHRAEQMVDCFVTKLTAIEASIANGSANKNHTDTISINVTESINE</sequence>
<evidence type="ECO:0000256" key="3">
    <source>
        <dbReference type="ARBA" id="ARBA00022553"/>
    </source>
</evidence>
<dbReference type="RefSeq" id="WP_261592679.1">
    <property type="nucleotide sequence ID" value="NZ_CAMAPD010000006.1"/>
</dbReference>
<dbReference type="InterPro" id="IPR006162">
    <property type="entry name" value="Ppantetheine_attach_site"/>
</dbReference>
<dbReference type="Pfam" id="PF00668">
    <property type="entry name" value="Condensation"/>
    <property type="match status" value="3"/>
</dbReference>
<proteinExistence type="predicted"/>
<dbReference type="InterPro" id="IPR023213">
    <property type="entry name" value="CAT-like_dom_sf"/>
</dbReference>
<dbReference type="InterPro" id="IPR009081">
    <property type="entry name" value="PP-bd_ACP"/>
</dbReference>
<dbReference type="SUPFAM" id="SSF47336">
    <property type="entry name" value="ACP-like"/>
    <property type="match status" value="1"/>
</dbReference>
<dbReference type="PANTHER" id="PTHR45527:SF1">
    <property type="entry name" value="FATTY ACID SYNTHASE"/>
    <property type="match status" value="1"/>
</dbReference>
<dbReference type="InterPro" id="IPR020845">
    <property type="entry name" value="AMP-binding_CS"/>
</dbReference>
<keyword evidence="2" id="KW-0596">Phosphopantetheine</keyword>
<reference evidence="5 6" key="1">
    <citation type="submission" date="2022-07" db="EMBL/GenBank/DDBJ databases">
        <authorList>
            <person name="Criscuolo A."/>
        </authorList>
    </citation>
    <scope>NUCLEOTIDE SEQUENCE [LARGE SCALE GENOMIC DNA]</scope>
    <source>
        <strain evidence="6">CIP 111951</strain>
    </source>
</reference>
<dbReference type="EMBL" id="CAMAPD010000006">
    <property type="protein sequence ID" value="CAH9056689.1"/>
    <property type="molecule type" value="Genomic_DNA"/>
</dbReference>
<dbReference type="CDD" id="cd19531">
    <property type="entry name" value="LCL_NRPS-like"/>
    <property type="match status" value="1"/>
</dbReference>
<dbReference type="Gene3D" id="3.40.50.980">
    <property type="match status" value="2"/>
</dbReference>
<dbReference type="PROSITE" id="PS00455">
    <property type="entry name" value="AMP_BINDING"/>
    <property type="match status" value="1"/>
</dbReference>
<dbReference type="NCBIfam" id="TIGR01733">
    <property type="entry name" value="AA-adenyl-dom"/>
    <property type="match status" value="1"/>
</dbReference>
<dbReference type="Pfam" id="PF00550">
    <property type="entry name" value="PP-binding"/>
    <property type="match status" value="1"/>
</dbReference>
<dbReference type="InterPro" id="IPR036736">
    <property type="entry name" value="ACP-like_sf"/>
</dbReference>
<dbReference type="Gene3D" id="3.30.300.30">
    <property type="match status" value="1"/>
</dbReference>
<dbReference type="InterPro" id="IPR000873">
    <property type="entry name" value="AMP-dep_synth/lig_dom"/>
</dbReference>
<evidence type="ECO:0000313" key="5">
    <source>
        <dbReference type="EMBL" id="CAH9056689.1"/>
    </source>
</evidence>
<keyword evidence="3" id="KW-0597">Phosphoprotein</keyword>
<feature type="domain" description="Carrier" evidence="4">
    <location>
        <begin position="1042"/>
        <end position="1116"/>
    </location>
</feature>
<evidence type="ECO:0000313" key="6">
    <source>
        <dbReference type="Proteomes" id="UP001152485"/>
    </source>
</evidence>
<dbReference type="Gene3D" id="3.30.559.30">
    <property type="entry name" value="Nonribosomal peptide synthetase, condensation domain"/>
    <property type="match status" value="3"/>
</dbReference>
<dbReference type="PROSITE" id="PS00012">
    <property type="entry name" value="PHOSPHOPANTETHEINE"/>
    <property type="match status" value="1"/>
</dbReference>
<dbReference type="SUPFAM" id="SSF56801">
    <property type="entry name" value="Acetyl-CoA synthetase-like"/>
    <property type="match status" value="1"/>
</dbReference>
<dbReference type="InterPro" id="IPR045851">
    <property type="entry name" value="AMP-bd_C_sf"/>
</dbReference>
<dbReference type="SUPFAM" id="SSF52777">
    <property type="entry name" value="CoA-dependent acyltransferases"/>
    <property type="match status" value="6"/>
</dbReference>
<protein>
    <submittedName>
        <fullName evidence="5">Linear gramicidin synthase subunit B</fullName>
    </submittedName>
</protein>
<accession>A0ABN8UJZ2</accession>
<comment type="cofactor">
    <cofactor evidence="1">
        <name>pantetheine 4'-phosphate</name>
        <dbReference type="ChEBI" id="CHEBI:47942"/>
    </cofactor>
</comment>
<dbReference type="InterPro" id="IPR010071">
    <property type="entry name" value="AA_adenyl_dom"/>
</dbReference>
<dbReference type="InterPro" id="IPR001242">
    <property type="entry name" value="Condensation_dom"/>
</dbReference>
<dbReference type="CDD" id="cd05930">
    <property type="entry name" value="A_NRPS"/>
    <property type="match status" value="1"/>
</dbReference>
<dbReference type="PANTHER" id="PTHR45527">
    <property type="entry name" value="NONRIBOSOMAL PEPTIDE SYNTHETASE"/>
    <property type="match status" value="1"/>
</dbReference>
<comment type="caution">
    <text evidence="5">The sequence shown here is derived from an EMBL/GenBank/DDBJ whole genome shotgun (WGS) entry which is preliminary data.</text>
</comment>
<dbReference type="PROSITE" id="PS50075">
    <property type="entry name" value="CARRIER"/>
    <property type="match status" value="1"/>
</dbReference>
<organism evidence="5 6">
    <name type="scientific">Pseudoalteromonas holothuriae</name>
    <dbReference type="NCBI Taxonomy" id="2963714"/>
    <lineage>
        <taxon>Bacteria</taxon>
        <taxon>Pseudomonadati</taxon>
        <taxon>Pseudomonadota</taxon>
        <taxon>Gammaproteobacteria</taxon>
        <taxon>Alteromonadales</taxon>
        <taxon>Pseudoalteromonadaceae</taxon>
        <taxon>Pseudoalteromonas</taxon>
    </lineage>
</organism>
<name>A0ABN8UJZ2_9GAMM</name>
<evidence type="ECO:0000256" key="2">
    <source>
        <dbReference type="ARBA" id="ARBA00022450"/>
    </source>
</evidence>
<dbReference type="Gene3D" id="2.30.38.10">
    <property type="entry name" value="Luciferase, Domain 3"/>
    <property type="match status" value="1"/>
</dbReference>
<evidence type="ECO:0000259" key="4">
    <source>
        <dbReference type="PROSITE" id="PS50075"/>
    </source>
</evidence>
<evidence type="ECO:0000256" key="1">
    <source>
        <dbReference type="ARBA" id="ARBA00001957"/>
    </source>
</evidence>
<gene>
    <name evidence="5" type="primary">lgrB</name>
    <name evidence="5" type="ORF">PSECIP111951_01511</name>
</gene>
<dbReference type="Proteomes" id="UP001152485">
    <property type="component" value="Unassembled WGS sequence"/>
</dbReference>